<evidence type="ECO:0000313" key="1">
    <source>
        <dbReference type="EMBL" id="EAZ81021.1"/>
    </source>
</evidence>
<name>A3HWP8_9BACT</name>
<dbReference type="EMBL" id="AAXU02000001">
    <property type="protein sequence ID" value="EAZ81021.1"/>
    <property type="molecule type" value="Genomic_DNA"/>
</dbReference>
<accession>A3HWP8</accession>
<dbReference type="Proteomes" id="UP000003919">
    <property type="component" value="Unassembled WGS sequence"/>
</dbReference>
<evidence type="ECO:0008006" key="3">
    <source>
        <dbReference type="Google" id="ProtNLM"/>
    </source>
</evidence>
<proteinExistence type="predicted"/>
<dbReference type="OrthoDB" id="826020at2"/>
<comment type="caution">
    <text evidence="1">The sequence shown here is derived from an EMBL/GenBank/DDBJ whole genome shotgun (WGS) entry which is preliminary data.</text>
</comment>
<protein>
    <recommendedName>
        <fullName evidence="3">Lipocalin-like domain-containing protein</fullName>
    </recommendedName>
</protein>
<reference evidence="1 2" key="1">
    <citation type="journal article" date="2011" name="J. Bacteriol.">
        <title>Complete genome sequence of Algoriphagus sp. PR1, bacterial prey of a colony-forming choanoflagellate.</title>
        <authorList>
            <person name="Alegado R.A."/>
            <person name="Ferriera S."/>
            <person name="Nusbaum C."/>
            <person name="Young S.K."/>
            <person name="Zeng Q."/>
            <person name="Imamovic A."/>
            <person name="Fairclough S.R."/>
            <person name="King N."/>
        </authorList>
    </citation>
    <scope>NUCLEOTIDE SEQUENCE [LARGE SCALE GENOMIC DNA]</scope>
    <source>
        <strain evidence="1 2">PR1</strain>
    </source>
</reference>
<dbReference type="STRING" id="388413.ALPR1_18333"/>
<gene>
    <name evidence="1" type="ORF">ALPR1_18333</name>
</gene>
<dbReference type="HOGENOM" id="CLU_1830887_0_0_10"/>
<evidence type="ECO:0000313" key="2">
    <source>
        <dbReference type="Proteomes" id="UP000003919"/>
    </source>
</evidence>
<sequence length="140" mass="16464">MKIFFLLILLNLFYAEDPIQGKWKLQSYEAFLNIMKSESFQSETQSRQNEVSKDFQFAIDNTFYEFNEDSVYFTDAGAGIVKEKRGRWIIKNDTLTMLETGKVKANRFLIEKLGSKELRMRLLFLEGFIAKSELVFVKMD</sequence>
<dbReference type="RefSeq" id="WP_008202664.1">
    <property type="nucleotide sequence ID" value="NZ_CM001023.1"/>
</dbReference>
<dbReference type="AlphaFoldDB" id="A3HWP8"/>
<keyword evidence="2" id="KW-1185">Reference proteome</keyword>
<organism evidence="1 2">
    <name type="scientific">Algoriphagus machipongonensis</name>
    <dbReference type="NCBI Taxonomy" id="388413"/>
    <lineage>
        <taxon>Bacteria</taxon>
        <taxon>Pseudomonadati</taxon>
        <taxon>Bacteroidota</taxon>
        <taxon>Cytophagia</taxon>
        <taxon>Cytophagales</taxon>
        <taxon>Cyclobacteriaceae</taxon>
        <taxon>Algoriphagus</taxon>
    </lineage>
</organism>